<dbReference type="InterPro" id="IPR005537">
    <property type="entry name" value="RAMP_III_fam"/>
</dbReference>
<feature type="domain" description="CRISPR type III-associated protein" evidence="2">
    <location>
        <begin position="73"/>
        <end position="261"/>
    </location>
</feature>
<dbReference type="NCBIfam" id="TIGR01898">
    <property type="entry name" value="cas_TM1791_cmr6"/>
    <property type="match status" value="1"/>
</dbReference>
<dbReference type="InterPro" id="IPR010172">
    <property type="entry name" value="CRISPR-assoc_prot_TM1791"/>
</dbReference>
<keyword evidence="1" id="KW-0051">Antiviral defense</keyword>
<sequence length="266" mass="30062">MINTDTPNLGWLFYKEYYQGLTKDLIDNNNEKGQEGFFKEKNDKILKAQFRSYHNTLVIVEDNNTNEIKTIEMKTTYPGLIMGTGVTHETGLKGEMKLGLSFDYTTGLPYIPGSSVKGILRSVFPGSFTKADEEFKEARIAYIRDHLDNQELNVEELEAELFEGKGSESIYDRDVFMDAHITDVPGNGIFLGSDFLTPHGENPLKNPNPIQFLKILPEVTFTFYFKFKGGVITEVQKRELFEKILKDIGVGAKTNVGYGQLVSSNK</sequence>
<evidence type="ECO:0000256" key="1">
    <source>
        <dbReference type="ARBA" id="ARBA00023118"/>
    </source>
</evidence>
<dbReference type="eggNOG" id="COG1604">
    <property type="taxonomic scope" value="Bacteria"/>
</dbReference>
<reference evidence="3 4" key="1">
    <citation type="submission" date="2014-04" db="EMBL/GenBank/DDBJ databases">
        <title>Characterization and application of a salt tolerant electro-active bacterium.</title>
        <authorList>
            <person name="Yang L."/>
            <person name="Wei S."/>
            <person name="Tay Q.X.M."/>
        </authorList>
    </citation>
    <scope>NUCLEOTIDE SEQUENCE [LARGE SCALE GENOMIC DNA]</scope>
    <source>
        <strain evidence="3 4">LY1</strain>
    </source>
</reference>
<comment type="caution">
    <text evidence="3">The sequence shown here is derived from an EMBL/GenBank/DDBJ whole genome shotgun (WGS) entry which is preliminary data.</text>
</comment>
<dbReference type="Pfam" id="PF03787">
    <property type="entry name" value="RAMPs"/>
    <property type="match status" value="1"/>
</dbReference>
<accession>A0A074L0Y7</accession>
<dbReference type="GO" id="GO:0051607">
    <property type="term" value="P:defense response to virus"/>
    <property type="evidence" value="ECO:0007669"/>
    <property type="project" value="UniProtKB-KW"/>
</dbReference>
<evidence type="ECO:0000313" key="3">
    <source>
        <dbReference type="EMBL" id="KEO75911.1"/>
    </source>
</evidence>
<dbReference type="OrthoDB" id="9813956at2"/>
<protein>
    <recommendedName>
        <fullName evidence="2">CRISPR type III-associated protein domain-containing protein</fullName>
    </recommendedName>
</protein>
<dbReference type="PANTHER" id="PTHR39965">
    <property type="entry name" value="CRISPR SYSTEM CMR SUBUNIT CMR6"/>
    <property type="match status" value="1"/>
</dbReference>
<evidence type="ECO:0000313" key="4">
    <source>
        <dbReference type="Proteomes" id="UP000027821"/>
    </source>
</evidence>
<dbReference type="STRING" id="1048983.EL17_20145"/>
<evidence type="ECO:0000259" key="2">
    <source>
        <dbReference type="Pfam" id="PF03787"/>
    </source>
</evidence>
<organism evidence="3 4">
    <name type="scientific">Anditalea andensis</name>
    <dbReference type="NCBI Taxonomy" id="1048983"/>
    <lineage>
        <taxon>Bacteria</taxon>
        <taxon>Pseudomonadati</taxon>
        <taxon>Bacteroidota</taxon>
        <taxon>Cytophagia</taxon>
        <taxon>Cytophagales</taxon>
        <taxon>Cytophagaceae</taxon>
        <taxon>Anditalea</taxon>
    </lineage>
</organism>
<gene>
    <name evidence="3" type="ORF">EL17_20145</name>
</gene>
<dbReference type="PANTHER" id="PTHR39965:SF1">
    <property type="entry name" value="CRISPR SYSTEM CMR SUBUNIT CMR6"/>
    <property type="match status" value="1"/>
</dbReference>
<dbReference type="Proteomes" id="UP000027821">
    <property type="component" value="Unassembled WGS sequence"/>
</dbReference>
<dbReference type="EMBL" id="JMIH01000003">
    <property type="protein sequence ID" value="KEO75911.1"/>
    <property type="molecule type" value="Genomic_DNA"/>
</dbReference>
<name>A0A074L0Y7_9BACT</name>
<dbReference type="AlphaFoldDB" id="A0A074L0Y7"/>
<keyword evidence="4" id="KW-1185">Reference proteome</keyword>
<proteinExistence type="predicted"/>